<evidence type="ECO:0000256" key="1">
    <source>
        <dbReference type="SAM" id="Phobius"/>
    </source>
</evidence>
<reference evidence="2 3" key="1">
    <citation type="journal article" date="2019" name="Int. J. Syst. Evol. Microbiol.">
        <title>The Global Catalogue of Microorganisms (GCM) 10K type strain sequencing project: providing services to taxonomists for standard genome sequencing and annotation.</title>
        <authorList>
            <consortium name="The Broad Institute Genomics Platform"/>
            <consortium name="The Broad Institute Genome Sequencing Center for Infectious Disease"/>
            <person name="Wu L."/>
            <person name="Ma J."/>
        </authorList>
    </citation>
    <scope>NUCLEOTIDE SEQUENCE [LARGE SCALE GENOMIC DNA]</scope>
    <source>
        <strain evidence="2 3">JCM 4788</strain>
    </source>
</reference>
<dbReference type="EMBL" id="BAAABX010000086">
    <property type="protein sequence ID" value="GAA0436098.1"/>
    <property type="molecule type" value="Genomic_DNA"/>
</dbReference>
<keyword evidence="3" id="KW-1185">Reference proteome</keyword>
<evidence type="ECO:0000313" key="2">
    <source>
        <dbReference type="EMBL" id="GAA0436098.1"/>
    </source>
</evidence>
<dbReference type="PROSITE" id="PS51257">
    <property type="entry name" value="PROKAR_LIPOPROTEIN"/>
    <property type="match status" value="1"/>
</dbReference>
<sequence length="244" mass="26003">MDGRHPLTNSATAILYLLAGVAGVAASVWMACFWVPDEIADERAYRSAPACAQTSRTDDCVREREFTVSDVRLGKKQHEATLTDSAGAARRVGFAGDGPLLSRLHDGDRVTGTVWRGAVQEIAAEGTKQETWARSANPPGADLAAAIGVGSAGLVLTAVCGWRLRQGADRHEPTRRMRYLVRLALGLGLAGIAAAVLATSFDLGLWAGPALWALFAAPMAALTVRAWRRAPFLVPEPWIPKPLP</sequence>
<organism evidence="2 3">
    <name type="scientific">Streptomyces luteireticuli</name>
    <dbReference type="NCBI Taxonomy" id="173858"/>
    <lineage>
        <taxon>Bacteria</taxon>
        <taxon>Bacillati</taxon>
        <taxon>Actinomycetota</taxon>
        <taxon>Actinomycetes</taxon>
        <taxon>Kitasatosporales</taxon>
        <taxon>Streptomycetaceae</taxon>
        <taxon>Streptomyces</taxon>
    </lineage>
</organism>
<accession>A0ABN0Z754</accession>
<dbReference type="Proteomes" id="UP001500879">
    <property type="component" value="Unassembled WGS sequence"/>
</dbReference>
<proteinExistence type="predicted"/>
<dbReference type="RefSeq" id="WP_344032449.1">
    <property type="nucleotide sequence ID" value="NZ_BAAABX010000086.1"/>
</dbReference>
<evidence type="ECO:0000313" key="3">
    <source>
        <dbReference type="Proteomes" id="UP001500879"/>
    </source>
</evidence>
<feature type="transmembrane region" description="Helical" evidence="1">
    <location>
        <begin position="179"/>
        <end position="198"/>
    </location>
</feature>
<protein>
    <recommendedName>
        <fullName evidence="4">Integral membrane protein</fullName>
    </recommendedName>
</protein>
<name>A0ABN0Z754_9ACTN</name>
<keyword evidence="1" id="KW-0812">Transmembrane</keyword>
<gene>
    <name evidence="2" type="ORF">GCM10010357_66940</name>
</gene>
<keyword evidence="1" id="KW-1133">Transmembrane helix</keyword>
<keyword evidence="1" id="KW-0472">Membrane</keyword>
<comment type="caution">
    <text evidence="2">The sequence shown here is derived from an EMBL/GenBank/DDBJ whole genome shotgun (WGS) entry which is preliminary data.</text>
</comment>
<feature type="transmembrane region" description="Helical" evidence="1">
    <location>
        <begin position="13"/>
        <end position="36"/>
    </location>
</feature>
<feature type="transmembrane region" description="Helical" evidence="1">
    <location>
        <begin position="204"/>
        <end position="224"/>
    </location>
</feature>
<evidence type="ECO:0008006" key="4">
    <source>
        <dbReference type="Google" id="ProtNLM"/>
    </source>
</evidence>